<dbReference type="EMBL" id="GIFC01006260">
    <property type="protein sequence ID" value="MXU88343.1"/>
    <property type="molecule type" value="Transcribed_RNA"/>
</dbReference>
<name>A0A6B0UIE8_IXORI</name>
<protein>
    <recommendedName>
        <fullName evidence="3">Secreted protein</fullName>
    </recommendedName>
</protein>
<dbReference type="AlphaFoldDB" id="A0A6B0UIE8"/>
<feature type="chain" id="PRO_5025616380" description="Secreted protein" evidence="1">
    <location>
        <begin position="26"/>
        <end position="101"/>
    </location>
</feature>
<evidence type="ECO:0000313" key="2">
    <source>
        <dbReference type="EMBL" id="MXU88343.1"/>
    </source>
</evidence>
<evidence type="ECO:0008006" key="3">
    <source>
        <dbReference type="Google" id="ProtNLM"/>
    </source>
</evidence>
<proteinExistence type="predicted"/>
<accession>A0A6B0UIE8</accession>
<feature type="signal peptide" evidence="1">
    <location>
        <begin position="1"/>
        <end position="25"/>
    </location>
</feature>
<evidence type="ECO:0000256" key="1">
    <source>
        <dbReference type="SAM" id="SignalP"/>
    </source>
</evidence>
<keyword evidence="1" id="KW-0732">Signal</keyword>
<sequence length="101" mass="10211">MYLDTLPTITLILFLSLGARPTAVASSSFSLAQFEAGCASSADGATALAPSKFEGAAVTALPKSDGGSVFPRYFLLVGCTCAVCWFSALPGSLLVGCPLTA</sequence>
<organism evidence="2">
    <name type="scientific">Ixodes ricinus</name>
    <name type="common">Common tick</name>
    <name type="synonym">Acarus ricinus</name>
    <dbReference type="NCBI Taxonomy" id="34613"/>
    <lineage>
        <taxon>Eukaryota</taxon>
        <taxon>Metazoa</taxon>
        <taxon>Ecdysozoa</taxon>
        <taxon>Arthropoda</taxon>
        <taxon>Chelicerata</taxon>
        <taxon>Arachnida</taxon>
        <taxon>Acari</taxon>
        <taxon>Parasitiformes</taxon>
        <taxon>Ixodida</taxon>
        <taxon>Ixodoidea</taxon>
        <taxon>Ixodidae</taxon>
        <taxon>Ixodinae</taxon>
        <taxon>Ixodes</taxon>
    </lineage>
</organism>
<reference evidence="2" key="1">
    <citation type="submission" date="2019-12" db="EMBL/GenBank/DDBJ databases">
        <title>An insight into the sialome of adult female Ixodes ricinus ticks feeding for 6 days.</title>
        <authorList>
            <person name="Perner J."/>
            <person name="Ribeiro J.M.C."/>
        </authorList>
    </citation>
    <scope>NUCLEOTIDE SEQUENCE</scope>
    <source>
        <strain evidence="2">Semi-engorged</strain>
        <tissue evidence="2">Salivary glands</tissue>
    </source>
</reference>